<protein>
    <submittedName>
        <fullName evidence="3">Maltose-binding periplasmic proteins/domains</fullName>
    </submittedName>
</protein>
<dbReference type="PROSITE" id="PS51257">
    <property type="entry name" value="PROKAR_LIPOPROTEIN"/>
    <property type="match status" value="1"/>
</dbReference>
<dbReference type="EMBL" id="CYZP01000021">
    <property type="protein sequence ID" value="CUO29222.1"/>
    <property type="molecule type" value="Genomic_DNA"/>
</dbReference>
<dbReference type="Gene3D" id="3.40.190.10">
    <property type="entry name" value="Periplasmic binding protein-like II"/>
    <property type="match status" value="2"/>
</dbReference>
<feature type="chain" id="PRO_5038435607" evidence="2">
    <location>
        <begin position="21"/>
        <end position="592"/>
    </location>
</feature>
<organism evidence="3 4">
    <name type="scientific">Blautia obeum</name>
    <dbReference type="NCBI Taxonomy" id="40520"/>
    <lineage>
        <taxon>Bacteria</taxon>
        <taxon>Bacillati</taxon>
        <taxon>Bacillota</taxon>
        <taxon>Clostridia</taxon>
        <taxon>Lachnospirales</taxon>
        <taxon>Lachnospiraceae</taxon>
        <taxon>Blautia</taxon>
    </lineage>
</organism>
<dbReference type="SUPFAM" id="SSF53850">
    <property type="entry name" value="Periplasmic binding protein-like II"/>
    <property type="match status" value="1"/>
</dbReference>
<gene>
    <name evidence="3" type="ORF">ERS852476_02426</name>
</gene>
<dbReference type="Proteomes" id="UP000095645">
    <property type="component" value="Unassembled WGS sequence"/>
</dbReference>
<feature type="signal peptide" evidence="2">
    <location>
        <begin position="1"/>
        <end position="20"/>
    </location>
</feature>
<dbReference type="SUPFAM" id="SSF55816">
    <property type="entry name" value="5'-nucleotidase (syn. UDP-sugar hydrolase), C-terminal domain"/>
    <property type="match status" value="1"/>
</dbReference>
<evidence type="ECO:0000313" key="4">
    <source>
        <dbReference type="Proteomes" id="UP000095645"/>
    </source>
</evidence>
<dbReference type="PANTHER" id="PTHR43649:SF33">
    <property type="entry name" value="POLYGALACTURONAN_RHAMNOGALACTURONAN-BINDING PROTEIN YTCQ"/>
    <property type="match status" value="1"/>
</dbReference>
<dbReference type="GO" id="GO:0016787">
    <property type="term" value="F:hydrolase activity"/>
    <property type="evidence" value="ECO:0007669"/>
    <property type="project" value="InterPro"/>
</dbReference>
<sequence>MKIKKVQSACLILACIAATGLIGCGKTDETPKKHEAITFMAPYLEVDNFIEEVHKTYPEIELEVVPYSGANTTTCLQNMLEADDLPDICTQTFYKPDVVDVSDKMIDLSGYDFTDNYVESRLKDVSDEGALYMLPSLYNCYGITYNKTLLEKHGWKLPTSFTELEELADKAKEAGVTLCMAQIQYPGSAFQYICNIADAGFLGTMSGKQWQKDYLSGKANVSDTEGMMDSMEYIQKWKNLGMLDCSNSDPVDDSKTREAFIKGNSLFLLGPQNGIMESEDTTDKFGLMPYLSEDGSKNVFILNVNRFYGLNKKLENDPEKLEDALKVMKVLSTVEGTSALYPDSTLKAGLLPFKDAKADDTFYADISDFINAGNTTPFIYSGWENTIVNTGTKMQEFMQDKASIKDVADQLDEDQDSVVNNQPEVITTATEEISQESCAKLVGRCFAEATGSDVALISLGTWISGNGTNQNNDGVSGKLYAKNITDYDVCIILPTGWSQTIKTIRLTGKQIQALYEEGYDAVGTGKNYPYMLVNPEDMELEDGKTYQVAISGISEKLASETEVTDSGIVGMDAAKEFFGQFKTLSEADAQWK</sequence>
<evidence type="ECO:0000256" key="1">
    <source>
        <dbReference type="ARBA" id="ARBA00022729"/>
    </source>
</evidence>
<dbReference type="AlphaFoldDB" id="A0A174DUF6"/>
<dbReference type="RefSeq" id="WP_055058322.1">
    <property type="nucleotide sequence ID" value="NZ_CYZP01000021.1"/>
</dbReference>
<name>A0A174DUF6_9FIRM</name>
<dbReference type="InterPro" id="IPR036907">
    <property type="entry name" value="5'-Nucleotdase_C_sf"/>
</dbReference>
<dbReference type="GO" id="GO:0009166">
    <property type="term" value="P:nucleotide catabolic process"/>
    <property type="evidence" value="ECO:0007669"/>
    <property type="project" value="InterPro"/>
</dbReference>
<evidence type="ECO:0000256" key="2">
    <source>
        <dbReference type="SAM" id="SignalP"/>
    </source>
</evidence>
<dbReference type="InterPro" id="IPR050490">
    <property type="entry name" value="Bact_solute-bd_prot1"/>
</dbReference>
<keyword evidence="1 2" id="KW-0732">Signal</keyword>
<evidence type="ECO:0000313" key="3">
    <source>
        <dbReference type="EMBL" id="CUO29222.1"/>
    </source>
</evidence>
<reference evidence="3 4" key="1">
    <citation type="submission" date="2015-09" db="EMBL/GenBank/DDBJ databases">
        <authorList>
            <consortium name="Pathogen Informatics"/>
        </authorList>
    </citation>
    <scope>NUCLEOTIDE SEQUENCE [LARGE SCALE GENOMIC DNA]</scope>
    <source>
        <strain evidence="3 4">2789STDY5834861</strain>
    </source>
</reference>
<dbReference type="PANTHER" id="PTHR43649">
    <property type="entry name" value="ARABINOSE-BINDING PROTEIN-RELATED"/>
    <property type="match status" value="1"/>
</dbReference>
<proteinExistence type="predicted"/>
<accession>A0A174DUF6</accession>